<evidence type="ECO:0000313" key="2">
    <source>
        <dbReference type="Proteomes" id="UP000192727"/>
    </source>
</evidence>
<sequence>MGTQQKRRVRLILKPLQKRLLLEQIAKRPEYLNGEQRVHLMCKQLLQQNKTNMLAWMDELKSAGIHYSRTFKKYKAGWSRESCR</sequence>
<organism evidence="1 2">
    <name type="scientific">Paenibacillus larvae subsp. pulvifaciens</name>
    <dbReference type="NCBI Taxonomy" id="1477"/>
    <lineage>
        <taxon>Bacteria</taxon>
        <taxon>Bacillati</taxon>
        <taxon>Bacillota</taxon>
        <taxon>Bacilli</taxon>
        <taxon>Bacillales</taxon>
        <taxon>Paenibacillaceae</taxon>
        <taxon>Paenibacillus</taxon>
    </lineage>
</organism>
<reference evidence="1 2" key="1">
    <citation type="submission" date="2017-03" db="EMBL/GenBank/DDBJ databases">
        <title>Paenibacillus larvae genome sequencing.</title>
        <authorList>
            <person name="Dingman D.W."/>
        </authorList>
    </citation>
    <scope>NUCLEOTIDE SEQUENCE [LARGE SCALE GENOMIC DNA]</scope>
    <source>
        <strain evidence="1 2">SAG 10367</strain>
    </source>
</reference>
<accession>A0A1V0UNK6</accession>
<protein>
    <submittedName>
        <fullName evidence="1">Uncharacterized protein</fullName>
    </submittedName>
</protein>
<dbReference type="AlphaFoldDB" id="A0A1V0UNK6"/>
<proteinExistence type="predicted"/>
<evidence type="ECO:0000313" key="1">
    <source>
        <dbReference type="EMBL" id="ARF66764.1"/>
    </source>
</evidence>
<gene>
    <name evidence="1" type="ORF">B7C51_01455</name>
</gene>
<dbReference type="Proteomes" id="UP000192727">
    <property type="component" value="Chromosome"/>
</dbReference>
<dbReference type="EMBL" id="CP020557">
    <property type="protein sequence ID" value="ARF66764.1"/>
    <property type="molecule type" value="Genomic_DNA"/>
</dbReference>
<name>A0A1V0UNK6_9BACL</name>